<keyword evidence="2" id="KW-1185">Reference proteome</keyword>
<gene>
    <name evidence="1" type="ORF">K1T71_008715</name>
</gene>
<dbReference type="EMBL" id="CM034401">
    <property type="protein sequence ID" value="KAJ0175556.1"/>
    <property type="molecule type" value="Genomic_DNA"/>
</dbReference>
<comment type="caution">
    <text evidence="1">The sequence shown here is derived from an EMBL/GenBank/DDBJ whole genome shotgun (WGS) entry which is preliminary data.</text>
</comment>
<dbReference type="Proteomes" id="UP000824533">
    <property type="component" value="Linkage Group LG15"/>
</dbReference>
<sequence>MLLLIVLIYLCFLSNFCSNVFFAQSMCYTPPMECPNKNITFWLYTRANRKNPHQVLATNPKSIQSAPWVENAPIKVLIHGYTGHKDFSPNTEIRPAYMQCCDYNILTVDYNPIAREPCYMEAARNTELVGKCTAQLIDEMVMKHNFSLKDFHIIGFSLGGQTAGFVGNYVASGRIQRITALDPAMPLFVTTDNNKKVDQSDADFVDVVHTNALGKGKLEATGHIDFFPNGGMAQPGCKATEKLSKASCDHDRAPIYYAESIITKIGFYANKCYSWITYMIGWCELLNSSEEILFGEHVPRNATGAYFFSTNHSSPYALGSTRKYGKKTRHGNN</sequence>
<name>A0ACC1CVE3_9NEOP</name>
<organism evidence="1 2">
    <name type="scientific">Dendrolimus kikuchii</name>
    <dbReference type="NCBI Taxonomy" id="765133"/>
    <lineage>
        <taxon>Eukaryota</taxon>
        <taxon>Metazoa</taxon>
        <taxon>Ecdysozoa</taxon>
        <taxon>Arthropoda</taxon>
        <taxon>Hexapoda</taxon>
        <taxon>Insecta</taxon>
        <taxon>Pterygota</taxon>
        <taxon>Neoptera</taxon>
        <taxon>Endopterygota</taxon>
        <taxon>Lepidoptera</taxon>
        <taxon>Glossata</taxon>
        <taxon>Ditrysia</taxon>
        <taxon>Bombycoidea</taxon>
        <taxon>Lasiocampidae</taxon>
        <taxon>Dendrolimus</taxon>
    </lineage>
</organism>
<protein>
    <submittedName>
        <fullName evidence="1">Uncharacterized protein</fullName>
    </submittedName>
</protein>
<evidence type="ECO:0000313" key="2">
    <source>
        <dbReference type="Proteomes" id="UP000824533"/>
    </source>
</evidence>
<reference evidence="1 2" key="1">
    <citation type="journal article" date="2021" name="Front. Genet.">
        <title>Chromosome-Level Genome Assembly Reveals Significant Gene Expansion in the Toll and IMD Signaling Pathways of Dendrolimus kikuchii.</title>
        <authorList>
            <person name="Zhou J."/>
            <person name="Wu P."/>
            <person name="Xiong Z."/>
            <person name="Liu N."/>
            <person name="Zhao N."/>
            <person name="Ji M."/>
            <person name="Qiu Y."/>
            <person name="Yang B."/>
        </authorList>
    </citation>
    <scope>NUCLEOTIDE SEQUENCE [LARGE SCALE GENOMIC DNA]</scope>
    <source>
        <strain evidence="1">Ann1</strain>
    </source>
</reference>
<accession>A0ACC1CVE3</accession>
<proteinExistence type="predicted"/>
<evidence type="ECO:0000313" key="1">
    <source>
        <dbReference type="EMBL" id="KAJ0175556.1"/>
    </source>
</evidence>